<dbReference type="EMBL" id="AP009510">
    <property type="protein sequence ID" value="BAG13637.1"/>
    <property type="molecule type" value="Genomic_DNA"/>
</dbReference>
<dbReference type="HOGENOM" id="CLU_040168_1_0_0"/>
<gene>
    <name evidence="4" type="ordered locus">TGRD_153</name>
</gene>
<keyword evidence="5" id="KW-1185">Reference proteome</keyword>
<organism evidence="4 5">
    <name type="scientific">Endomicrobium trichonymphae</name>
    <dbReference type="NCBI Taxonomy" id="1408204"/>
    <lineage>
        <taxon>Bacteria</taxon>
        <taxon>Pseudomonadati</taxon>
        <taxon>Elusimicrobiota</taxon>
        <taxon>Endomicrobiia</taxon>
        <taxon>Endomicrobiales</taxon>
        <taxon>Endomicrobiaceae</taxon>
        <taxon>Candidatus Endomicrobiellum</taxon>
    </lineage>
</organism>
<evidence type="ECO:0000256" key="1">
    <source>
        <dbReference type="ARBA" id="ARBA00022723"/>
    </source>
</evidence>
<proteinExistence type="predicted"/>
<dbReference type="Pfam" id="PF04166">
    <property type="entry name" value="PdxA"/>
    <property type="match status" value="1"/>
</dbReference>
<dbReference type="KEGG" id="rsd:TGRD_153"/>
<dbReference type="InterPro" id="IPR005255">
    <property type="entry name" value="PdxA_fam"/>
</dbReference>
<evidence type="ECO:0000313" key="5">
    <source>
        <dbReference type="Proteomes" id="UP000001691"/>
    </source>
</evidence>
<keyword evidence="2" id="KW-0560">Oxidoreductase</keyword>
<dbReference type="PANTHER" id="PTHR30004:SF6">
    <property type="entry name" value="D-THREONATE 4-PHOSPHATE DEHYDROGENASE"/>
    <property type="match status" value="1"/>
</dbReference>
<dbReference type="GO" id="GO:0046872">
    <property type="term" value="F:metal ion binding"/>
    <property type="evidence" value="ECO:0007669"/>
    <property type="project" value="UniProtKB-KW"/>
</dbReference>
<reference evidence="5" key="1">
    <citation type="journal article" date="2008" name="Proc. Natl. Acad. Sci. U.S.A.">
        <title>Complete genome of the uncultured termite group 1 bacteria in a single host protist cell.</title>
        <authorList>
            <person name="Hongoh Y."/>
            <person name="Sharma V.K."/>
            <person name="Prakash T."/>
            <person name="Noda S."/>
            <person name="Taylor T.D."/>
            <person name="Kudo T."/>
            <person name="Sakaki Y."/>
            <person name="Toyoda A."/>
            <person name="Hattori M."/>
            <person name="Ohkuma M."/>
        </authorList>
    </citation>
    <scope>NUCLEOTIDE SEQUENCE [LARGE SCALE GENOMIC DNA]</scope>
    <source>
        <strain evidence="5">Rs-D17 genomovar Ri2008</strain>
    </source>
</reference>
<keyword evidence="3" id="KW-0520">NAD</keyword>
<sequence>MTKPRLAITLGDPAGVGCEIVCRAVSSSAVKRVCSPVIFGDKQSLKRSLLKYLKNRMPFEFVESSNIGDSVKMGAPSKKAGIIAASAIYKAVKYCANGKALALVTAPVSKESLKMSGIKYPGHTELLASLTNSKKVAMMMTCGNIHGVMVTRHIPVSKISENIKTKTIVEAVNLSVNFLRKAGKKNIKVVLCGLNPHAGDNSILGFEEKKFILPAYKIIKKSGIDITKPLSADSAWLKTKNGQYDLICAMYHDQIMIALKCINAAKIVNVTIGLPFVRTSPGHGTAFNIAGKNEADASAMIEAILYAARWGKKSRMQS</sequence>
<protein>
    <submittedName>
        <fullName evidence="4">4-hydroxythreonine-4-phosphate dehydrogenase</fullName>
    </submittedName>
</protein>
<evidence type="ECO:0000256" key="3">
    <source>
        <dbReference type="ARBA" id="ARBA00023027"/>
    </source>
</evidence>
<dbReference type="RefSeq" id="WP_015423166.1">
    <property type="nucleotide sequence ID" value="NC_020419.1"/>
</dbReference>
<dbReference type="GO" id="GO:0051287">
    <property type="term" value="F:NAD binding"/>
    <property type="evidence" value="ECO:0007669"/>
    <property type="project" value="InterPro"/>
</dbReference>
<keyword evidence="1" id="KW-0479">Metal-binding</keyword>
<dbReference type="STRING" id="471821.TGRD_154"/>
<dbReference type="Proteomes" id="UP000001691">
    <property type="component" value="Chromosome"/>
</dbReference>
<dbReference type="PANTHER" id="PTHR30004">
    <property type="entry name" value="4-HYDROXYTHREONINE-4-PHOSPHATE DEHYDROGENASE"/>
    <property type="match status" value="1"/>
</dbReference>
<name>B1GZF5_ENDTX</name>
<dbReference type="NCBIfam" id="TIGR00557">
    <property type="entry name" value="pdxA"/>
    <property type="match status" value="1"/>
</dbReference>
<dbReference type="SUPFAM" id="SSF53659">
    <property type="entry name" value="Isocitrate/Isopropylmalate dehydrogenase-like"/>
    <property type="match status" value="1"/>
</dbReference>
<dbReference type="GO" id="GO:0016491">
    <property type="term" value="F:oxidoreductase activity"/>
    <property type="evidence" value="ECO:0007669"/>
    <property type="project" value="UniProtKB-KW"/>
</dbReference>
<evidence type="ECO:0000256" key="2">
    <source>
        <dbReference type="ARBA" id="ARBA00023002"/>
    </source>
</evidence>
<accession>B1GZF5</accession>
<dbReference type="PATRIC" id="fig|471821.5.peg.223"/>
<dbReference type="Gene3D" id="3.40.718.10">
    <property type="entry name" value="Isopropylmalate Dehydrogenase"/>
    <property type="match status" value="1"/>
</dbReference>
<dbReference type="AlphaFoldDB" id="B1GZF5"/>
<evidence type="ECO:0000313" key="4">
    <source>
        <dbReference type="EMBL" id="BAG13637.1"/>
    </source>
</evidence>